<keyword evidence="1" id="KW-1003">Cell membrane</keyword>
<dbReference type="AlphaFoldDB" id="A0A8S0FIV6"/>
<dbReference type="Proteomes" id="UP000467488">
    <property type="component" value="Chromosome"/>
</dbReference>
<dbReference type="InterPro" id="IPR009993">
    <property type="entry name" value="WecF"/>
</dbReference>
<evidence type="ECO:0000256" key="4">
    <source>
        <dbReference type="ARBA" id="ARBA00022679"/>
    </source>
</evidence>
<keyword evidence="4" id="KW-0808">Transferase</keyword>
<evidence type="ECO:0000313" key="6">
    <source>
        <dbReference type="EMBL" id="BBU79434.1"/>
    </source>
</evidence>
<reference evidence="6 7" key="1">
    <citation type="submission" date="2020-01" db="EMBL/GenBank/DDBJ databases">
        <title>Dynamics of blaIMP-6 dissemination in carbapenem resistant Enterobacteriacea isolated from regional surveillance in Osaka, Japan.</title>
        <authorList>
            <person name="Abe R."/>
            <person name="Akeda Y."/>
            <person name="Sugawara Y."/>
            <person name="Yamamoto N."/>
            <person name="Tomono K."/>
            <person name="Takeuchi D."/>
            <person name="Kawahara R."/>
            <person name="Hamada S."/>
        </authorList>
    </citation>
    <scope>NUCLEOTIDE SEQUENCE [LARGE SCALE GENOMIC DNA]</scope>
    <source>
        <strain evidence="6 7">E300</strain>
    </source>
</reference>
<dbReference type="EMBL" id="AP022360">
    <property type="protein sequence ID" value="BBU79434.1"/>
    <property type="molecule type" value="Genomic_DNA"/>
</dbReference>
<organism evidence="6 7">
    <name type="scientific">Escherichia coli</name>
    <dbReference type="NCBI Taxonomy" id="562"/>
    <lineage>
        <taxon>Bacteria</taxon>
        <taxon>Pseudomonadati</taxon>
        <taxon>Pseudomonadota</taxon>
        <taxon>Gammaproteobacteria</taxon>
        <taxon>Enterobacterales</taxon>
        <taxon>Enterobacteriaceae</taxon>
        <taxon>Escherichia</taxon>
    </lineage>
</organism>
<accession>A0A8S0FIV6</accession>
<evidence type="ECO:0000256" key="1">
    <source>
        <dbReference type="ARBA" id="ARBA00022475"/>
    </source>
</evidence>
<keyword evidence="3" id="KW-0328">Glycosyltransferase</keyword>
<name>A0A8S0FIV6_ECOLX</name>
<sequence>MTVLIHVLGSDIPHHNRTVLRFFNDALAATSEHAREFMVVGKDDGLSDSCPALSVQFFPGKKSLAEAVIAKAKANRQQRFFFHGQFNPTLWLALLSGGIKPSQFYWHIWGADLYELSSGLRYKLFPPAT</sequence>
<gene>
    <name evidence="6" type="ORF">EIMP300_08340</name>
</gene>
<evidence type="ECO:0000256" key="5">
    <source>
        <dbReference type="ARBA" id="ARBA00023136"/>
    </source>
</evidence>
<evidence type="ECO:0000256" key="2">
    <source>
        <dbReference type="ARBA" id="ARBA00022519"/>
    </source>
</evidence>
<proteinExistence type="predicted"/>
<dbReference type="Pfam" id="PF07429">
    <property type="entry name" value="Glyco_transf_56"/>
    <property type="match status" value="1"/>
</dbReference>
<evidence type="ECO:0000256" key="3">
    <source>
        <dbReference type="ARBA" id="ARBA00022676"/>
    </source>
</evidence>
<evidence type="ECO:0008006" key="8">
    <source>
        <dbReference type="Google" id="ProtNLM"/>
    </source>
</evidence>
<keyword evidence="5" id="KW-0472">Membrane</keyword>
<dbReference type="GO" id="GO:0009246">
    <property type="term" value="P:enterobacterial common antigen biosynthetic process"/>
    <property type="evidence" value="ECO:0007669"/>
    <property type="project" value="InterPro"/>
</dbReference>
<keyword evidence="2" id="KW-0997">Cell inner membrane</keyword>
<dbReference type="GO" id="GO:0008417">
    <property type="term" value="F:fucosyltransferase activity"/>
    <property type="evidence" value="ECO:0007669"/>
    <property type="project" value="InterPro"/>
</dbReference>
<protein>
    <recommendedName>
        <fullName evidence="8">4-alpha-L-fucosyltransferase</fullName>
    </recommendedName>
</protein>
<evidence type="ECO:0000313" key="7">
    <source>
        <dbReference type="Proteomes" id="UP000467488"/>
    </source>
</evidence>